<dbReference type="PROSITE" id="PS50878">
    <property type="entry name" value="RT_POL"/>
    <property type="match status" value="1"/>
</dbReference>
<dbReference type="PANTHER" id="PTHR24559">
    <property type="entry name" value="TRANSPOSON TY3-I GAG-POL POLYPROTEIN"/>
    <property type="match status" value="1"/>
</dbReference>
<evidence type="ECO:0000256" key="1">
    <source>
        <dbReference type="SAM" id="Phobius"/>
    </source>
</evidence>
<dbReference type="Gramene" id="GBG78740">
    <property type="protein sequence ID" value="GBG78740"/>
    <property type="gene ID" value="CBR_g27964"/>
</dbReference>
<dbReference type="InterPro" id="IPR053134">
    <property type="entry name" value="RNA-dir_DNA_polymerase"/>
</dbReference>
<name>A0A388L8U4_CHABU</name>
<keyword evidence="1" id="KW-0472">Membrane</keyword>
<dbReference type="Proteomes" id="UP000265515">
    <property type="component" value="Unassembled WGS sequence"/>
</dbReference>
<dbReference type="InterPro" id="IPR043128">
    <property type="entry name" value="Rev_trsase/Diguanyl_cyclase"/>
</dbReference>
<keyword evidence="1" id="KW-0812">Transmembrane</keyword>
<proteinExistence type="predicted"/>
<gene>
    <name evidence="3" type="ORF">CBR_g27964</name>
</gene>
<organism evidence="3 4">
    <name type="scientific">Chara braunii</name>
    <name type="common">Braun's stonewort</name>
    <dbReference type="NCBI Taxonomy" id="69332"/>
    <lineage>
        <taxon>Eukaryota</taxon>
        <taxon>Viridiplantae</taxon>
        <taxon>Streptophyta</taxon>
        <taxon>Charophyceae</taxon>
        <taxon>Charales</taxon>
        <taxon>Characeae</taxon>
        <taxon>Chara</taxon>
    </lineage>
</organism>
<protein>
    <recommendedName>
        <fullName evidence="2">Reverse transcriptase domain-containing protein</fullName>
    </recommendedName>
</protein>
<evidence type="ECO:0000313" key="3">
    <source>
        <dbReference type="EMBL" id="GBG78740.1"/>
    </source>
</evidence>
<evidence type="ECO:0000313" key="4">
    <source>
        <dbReference type="Proteomes" id="UP000265515"/>
    </source>
</evidence>
<keyword evidence="4" id="KW-1185">Reference proteome</keyword>
<feature type="transmembrane region" description="Helical" evidence="1">
    <location>
        <begin position="269"/>
        <end position="292"/>
    </location>
</feature>
<dbReference type="PANTHER" id="PTHR24559:SF444">
    <property type="entry name" value="REVERSE TRANSCRIPTASE DOMAIN-CONTAINING PROTEIN"/>
    <property type="match status" value="1"/>
</dbReference>
<sequence length="340" mass="35157">MPLADELFDRLAVNRFFTKIDLRSGYHQIRVATENQSKVVFRSRFGHHEFTVMPFGLTNTPATFETAMNDIFRDILEEYVLVYLDYILVYSRTLEDHLRNLLDVLQRLLKHDFYAKLSKCRFAQSKVDFLGHQVLGLVPSPTAVLCAAAAAAVEIVAVAVTAVGDAPRGGDRWGTCMVEAAGVSAGPPGVAFAVAVDAVAAAAAAAASFATPTADHSWDCVGCFATASVVVVVVMVIVYVEVAFAVVSVGDAYTAVVVADADSAPLGVVFGRAALAAAAPVVAAFVPAAAALQAAYVGAAAAHLGVALAGLGFAAAAIAAVLDRVAVVAAAIAAPASIVH</sequence>
<dbReference type="Gene3D" id="3.10.10.10">
    <property type="entry name" value="HIV Type 1 Reverse Transcriptase, subunit A, domain 1"/>
    <property type="match status" value="1"/>
</dbReference>
<dbReference type="CDD" id="cd01647">
    <property type="entry name" value="RT_LTR"/>
    <property type="match status" value="1"/>
</dbReference>
<evidence type="ECO:0000259" key="2">
    <source>
        <dbReference type="PROSITE" id="PS50878"/>
    </source>
</evidence>
<dbReference type="Gene3D" id="3.30.70.270">
    <property type="match status" value="1"/>
</dbReference>
<feature type="transmembrane region" description="Helical" evidence="1">
    <location>
        <begin position="223"/>
        <end position="249"/>
    </location>
</feature>
<feature type="domain" description="Reverse transcriptase" evidence="2">
    <location>
        <begin position="1"/>
        <end position="134"/>
    </location>
</feature>
<keyword evidence="1" id="KW-1133">Transmembrane helix</keyword>
<dbReference type="SUPFAM" id="SSF56672">
    <property type="entry name" value="DNA/RNA polymerases"/>
    <property type="match status" value="1"/>
</dbReference>
<dbReference type="InterPro" id="IPR043502">
    <property type="entry name" value="DNA/RNA_pol_sf"/>
</dbReference>
<dbReference type="InterPro" id="IPR000477">
    <property type="entry name" value="RT_dom"/>
</dbReference>
<dbReference type="EMBL" id="BFEA01000302">
    <property type="protein sequence ID" value="GBG78740.1"/>
    <property type="molecule type" value="Genomic_DNA"/>
</dbReference>
<feature type="transmembrane region" description="Helical" evidence="1">
    <location>
        <begin position="190"/>
        <end position="211"/>
    </location>
</feature>
<feature type="transmembrane region" description="Helical" evidence="1">
    <location>
        <begin position="304"/>
        <end position="322"/>
    </location>
</feature>
<dbReference type="Pfam" id="PF00078">
    <property type="entry name" value="RVT_1"/>
    <property type="match status" value="1"/>
</dbReference>
<accession>A0A388L8U4</accession>
<comment type="caution">
    <text evidence="3">The sequence shown here is derived from an EMBL/GenBank/DDBJ whole genome shotgun (WGS) entry which is preliminary data.</text>
</comment>
<reference evidence="3 4" key="1">
    <citation type="journal article" date="2018" name="Cell">
        <title>The Chara Genome: Secondary Complexity and Implications for Plant Terrestrialization.</title>
        <authorList>
            <person name="Nishiyama T."/>
            <person name="Sakayama H."/>
            <person name="Vries J.D."/>
            <person name="Buschmann H."/>
            <person name="Saint-Marcoux D."/>
            <person name="Ullrich K.K."/>
            <person name="Haas F.B."/>
            <person name="Vanderstraeten L."/>
            <person name="Becker D."/>
            <person name="Lang D."/>
            <person name="Vosolsobe S."/>
            <person name="Rombauts S."/>
            <person name="Wilhelmsson P.K.I."/>
            <person name="Janitza P."/>
            <person name="Kern R."/>
            <person name="Heyl A."/>
            <person name="Rumpler F."/>
            <person name="Villalobos L.I.A.C."/>
            <person name="Clay J.M."/>
            <person name="Skokan R."/>
            <person name="Toyoda A."/>
            <person name="Suzuki Y."/>
            <person name="Kagoshima H."/>
            <person name="Schijlen E."/>
            <person name="Tajeshwar N."/>
            <person name="Catarino B."/>
            <person name="Hetherington A.J."/>
            <person name="Saltykova A."/>
            <person name="Bonnot C."/>
            <person name="Breuninger H."/>
            <person name="Symeonidi A."/>
            <person name="Radhakrishnan G.V."/>
            <person name="Van Nieuwerburgh F."/>
            <person name="Deforce D."/>
            <person name="Chang C."/>
            <person name="Karol K.G."/>
            <person name="Hedrich R."/>
            <person name="Ulvskov P."/>
            <person name="Glockner G."/>
            <person name="Delwiche C.F."/>
            <person name="Petrasek J."/>
            <person name="Van de Peer Y."/>
            <person name="Friml J."/>
            <person name="Beilby M."/>
            <person name="Dolan L."/>
            <person name="Kohara Y."/>
            <person name="Sugano S."/>
            <person name="Fujiyama A."/>
            <person name="Delaux P.-M."/>
            <person name="Quint M."/>
            <person name="TheiBen G."/>
            <person name="Hagemann M."/>
            <person name="Harholt J."/>
            <person name="Dunand C."/>
            <person name="Zachgo S."/>
            <person name="Langdale J."/>
            <person name="Maumus F."/>
            <person name="Straeten D.V.D."/>
            <person name="Gould S.B."/>
            <person name="Rensing S.A."/>
        </authorList>
    </citation>
    <scope>NUCLEOTIDE SEQUENCE [LARGE SCALE GENOMIC DNA]</scope>
    <source>
        <strain evidence="3 4">S276</strain>
    </source>
</reference>
<dbReference type="AlphaFoldDB" id="A0A388L8U4"/>